<evidence type="ECO:0000313" key="2">
    <source>
        <dbReference type="EMBL" id="MBB4692293.1"/>
    </source>
</evidence>
<accession>A0A7W7CPH4</accession>
<dbReference type="AlphaFoldDB" id="A0A7W7CPH4"/>
<evidence type="ECO:0000256" key="1">
    <source>
        <dbReference type="SAM" id="SignalP"/>
    </source>
</evidence>
<feature type="chain" id="PRO_5038951298" description="Ribosomally synthesized peptide with SipW-like signal peptide" evidence="1">
    <location>
        <begin position="26"/>
        <end position="188"/>
    </location>
</feature>
<reference evidence="2 3" key="1">
    <citation type="submission" date="2020-08" db="EMBL/GenBank/DDBJ databases">
        <title>Sequencing the genomes of 1000 actinobacteria strains.</title>
        <authorList>
            <person name="Klenk H.-P."/>
        </authorList>
    </citation>
    <scope>NUCLEOTIDE SEQUENCE [LARGE SCALE GENOMIC DNA]</scope>
    <source>
        <strain evidence="2 3">DSM 45518</strain>
    </source>
</reference>
<comment type="caution">
    <text evidence="2">The sequence shown here is derived from an EMBL/GenBank/DDBJ whole genome shotgun (WGS) entry which is preliminary data.</text>
</comment>
<proteinExistence type="predicted"/>
<keyword evidence="3" id="KW-1185">Reference proteome</keyword>
<dbReference type="RefSeq" id="WP_184951024.1">
    <property type="nucleotide sequence ID" value="NZ_BOMC01000079.1"/>
</dbReference>
<gene>
    <name evidence="2" type="ORF">BKA14_002441</name>
</gene>
<keyword evidence="1" id="KW-0732">Signal</keyword>
<sequence length="188" mass="19489">MTTRRRRKLGVAVLGAITASAVVWQATDAALSNDVVIPGNTWTSGAVTLTDNDAGRALFDSADLAPGAGTPRCIEVTYTGDVAAEVRLSLTGLDEHGQNLGSLLRMRIDLGSGSSCAAPGTWTTVGDATLRTLAGNAGWVNGLGPGRWQPTGRSAATRPYRFTPVLADDDSAQGGRAGFGFVWEARSL</sequence>
<evidence type="ECO:0008006" key="4">
    <source>
        <dbReference type="Google" id="ProtNLM"/>
    </source>
</evidence>
<dbReference type="EMBL" id="JACHMF010000001">
    <property type="protein sequence ID" value="MBB4692293.1"/>
    <property type="molecule type" value="Genomic_DNA"/>
</dbReference>
<protein>
    <recommendedName>
        <fullName evidence="4">Ribosomally synthesized peptide with SipW-like signal peptide</fullName>
    </recommendedName>
</protein>
<name>A0A7W7CPH4_9ACTN</name>
<evidence type="ECO:0000313" key="3">
    <source>
        <dbReference type="Proteomes" id="UP000542742"/>
    </source>
</evidence>
<feature type="signal peptide" evidence="1">
    <location>
        <begin position="1"/>
        <end position="25"/>
    </location>
</feature>
<dbReference type="Proteomes" id="UP000542742">
    <property type="component" value="Unassembled WGS sequence"/>
</dbReference>
<organism evidence="2 3">
    <name type="scientific">Paractinoplanes abujensis</name>
    <dbReference type="NCBI Taxonomy" id="882441"/>
    <lineage>
        <taxon>Bacteria</taxon>
        <taxon>Bacillati</taxon>
        <taxon>Actinomycetota</taxon>
        <taxon>Actinomycetes</taxon>
        <taxon>Micromonosporales</taxon>
        <taxon>Micromonosporaceae</taxon>
        <taxon>Paractinoplanes</taxon>
    </lineage>
</organism>